<dbReference type="EMBL" id="JANBUY010000321">
    <property type="protein sequence ID" value="KAJ2860156.1"/>
    <property type="molecule type" value="Genomic_DNA"/>
</dbReference>
<comment type="caution">
    <text evidence="5">The sequence shown here is derived from an EMBL/GenBank/DDBJ whole genome shotgun (WGS) entry which is preliminary data.</text>
</comment>
<evidence type="ECO:0000313" key="6">
    <source>
        <dbReference type="Proteomes" id="UP001140074"/>
    </source>
</evidence>
<dbReference type="AlphaFoldDB" id="A0A9W8ID20"/>
<proteinExistence type="inferred from homology"/>
<feature type="compositionally biased region" description="Gly residues" evidence="3">
    <location>
        <begin position="106"/>
        <end position="139"/>
    </location>
</feature>
<dbReference type="Gene3D" id="1.25.40.280">
    <property type="entry name" value="alix/aip1 like domains"/>
    <property type="match status" value="1"/>
</dbReference>
<evidence type="ECO:0000256" key="1">
    <source>
        <dbReference type="ARBA" id="ARBA00010997"/>
    </source>
</evidence>
<organism evidence="5 6">
    <name type="scientific">Coemansia aciculifera</name>
    <dbReference type="NCBI Taxonomy" id="417176"/>
    <lineage>
        <taxon>Eukaryota</taxon>
        <taxon>Fungi</taxon>
        <taxon>Fungi incertae sedis</taxon>
        <taxon>Zoopagomycota</taxon>
        <taxon>Kickxellomycotina</taxon>
        <taxon>Kickxellomycetes</taxon>
        <taxon>Kickxellales</taxon>
        <taxon>Kickxellaceae</taxon>
        <taxon>Coemansia</taxon>
    </lineage>
</organism>
<dbReference type="GO" id="GO:0071467">
    <property type="term" value="P:cellular response to pH"/>
    <property type="evidence" value="ECO:0007669"/>
    <property type="project" value="InterPro"/>
</dbReference>
<dbReference type="GO" id="GO:0005886">
    <property type="term" value="C:plasma membrane"/>
    <property type="evidence" value="ECO:0007669"/>
    <property type="project" value="TreeGrafter"/>
</dbReference>
<dbReference type="InterPro" id="IPR038499">
    <property type="entry name" value="BRO1_sf"/>
</dbReference>
<reference evidence="5" key="1">
    <citation type="submission" date="2022-07" db="EMBL/GenBank/DDBJ databases">
        <title>Phylogenomic reconstructions and comparative analyses of Kickxellomycotina fungi.</title>
        <authorList>
            <person name="Reynolds N.K."/>
            <person name="Stajich J.E."/>
            <person name="Barry K."/>
            <person name="Grigoriev I.V."/>
            <person name="Crous P."/>
            <person name="Smith M.E."/>
        </authorList>
    </citation>
    <scope>NUCLEOTIDE SEQUENCE</scope>
    <source>
        <strain evidence="5">RSA 476</strain>
    </source>
</reference>
<dbReference type="Proteomes" id="UP001140074">
    <property type="component" value="Unassembled WGS sequence"/>
</dbReference>
<dbReference type="PANTHER" id="PTHR40463">
    <property type="entry name" value="PH-RESPONSE REGULATOR PROTEIN PALC"/>
    <property type="match status" value="1"/>
</dbReference>
<accession>A0A9W8ID20</accession>
<dbReference type="PROSITE" id="PS51180">
    <property type="entry name" value="BRO1"/>
    <property type="match status" value="1"/>
</dbReference>
<gene>
    <name evidence="5" type="ORF">GGH94_005692</name>
</gene>
<keyword evidence="6" id="KW-1185">Reference proteome</keyword>
<name>A0A9W8ID20_9FUNG</name>
<dbReference type="SMART" id="SM01041">
    <property type="entry name" value="BRO1"/>
    <property type="match status" value="1"/>
</dbReference>
<dbReference type="Pfam" id="PF03097">
    <property type="entry name" value="BRO1"/>
    <property type="match status" value="1"/>
</dbReference>
<feature type="region of interest" description="Disordered" evidence="3">
    <location>
        <begin position="100"/>
        <end position="145"/>
    </location>
</feature>
<sequence>MLPPSMHQNAELYKRVNHMCALRETMRERLKAQSKTEDMSRVNSVIAAIQGYLPELHWFISFYESNRDEFKGIQTMVFIWKSAIVLRVLDTIKLKRPRFEFNRNTGGSGGGGGSGGAGNGDSDGGSGGGNAGGSGGGGMSRISSGRPFKQRRLQSSCVYVELGFTLMSLAIAKSMNAYSKVASLDTEVECETINAMTPGARMTLDDEGEQGIEALKRASLELREAAGLFQFTLENVLPQTQGERLGVPDLSPDLQYMLQTLSLADSDRLSVRVWLRTDKNQRKTPNTPANLLLGIQERYENAYNSLRALQSGDYRNMSEISFYLRDGQQVILAQAMIYLAQVHSDNQKYGNAVSFMREARDLLDDVKKRSQSLHARTAEMLLAGPIQPLYSLYRRNNDTIGFEPVPTSEELRAKLPSGRALISKPVPYKVEIQTAMFV</sequence>
<protein>
    <recommendedName>
        <fullName evidence="2">pH-response regulator protein palC</fullName>
    </recommendedName>
</protein>
<evidence type="ECO:0000313" key="5">
    <source>
        <dbReference type="EMBL" id="KAJ2860156.1"/>
    </source>
</evidence>
<dbReference type="InterPro" id="IPR004328">
    <property type="entry name" value="BRO1_dom"/>
</dbReference>
<evidence type="ECO:0000259" key="4">
    <source>
        <dbReference type="PROSITE" id="PS51180"/>
    </source>
</evidence>
<dbReference type="PANTHER" id="PTHR40463:SF1">
    <property type="entry name" value="PH-RESPONSE REGULATOR PROTEIN PALC"/>
    <property type="match status" value="1"/>
</dbReference>
<evidence type="ECO:0000256" key="2">
    <source>
        <dbReference type="ARBA" id="ARBA00022193"/>
    </source>
</evidence>
<comment type="similarity">
    <text evidence="1">Belongs to the palC family.</text>
</comment>
<evidence type="ECO:0000256" key="3">
    <source>
        <dbReference type="SAM" id="MobiDB-lite"/>
    </source>
</evidence>
<feature type="domain" description="BRO1" evidence="4">
    <location>
        <begin position="1"/>
        <end position="428"/>
    </location>
</feature>
<dbReference type="InterPro" id="IPR037505">
    <property type="entry name" value="pH-resp_palC"/>
</dbReference>